<keyword evidence="5" id="KW-1185">Reference proteome</keyword>
<dbReference type="EMBL" id="CP001616">
    <property type="protein sequence ID" value="ACQ93958.1"/>
    <property type="molecule type" value="Genomic_DNA"/>
</dbReference>
<dbReference type="GO" id="GO:0007165">
    <property type="term" value="P:signal transduction"/>
    <property type="evidence" value="ECO:0007669"/>
    <property type="project" value="InterPro"/>
</dbReference>
<dbReference type="KEGG" id="tau:Tola_2361"/>
<protein>
    <submittedName>
        <fullName evidence="4">Protein serine/threonine phosphatase</fullName>
    </submittedName>
</protein>
<dbReference type="RefSeq" id="WP_015879426.1">
    <property type="nucleotide sequence ID" value="NC_012691.1"/>
</dbReference>
<dbReference type="SMART" id="SM00331">
    <property type="entry name" value="PP2C_SIG"/>
    <property type="match status" value="1"/>
</dbReference>
<dbReference type="Gene3D" id="6.10.340.10">
    <property type="match status" value="1"/>
</dbReference>
<dbReference type="SUPFAM" id="SSF81606">
    <property type="entry name" value="PP2C-like"/>
    <property type="match status" value="1"/>
</dbReference>
<feature type="domain" description="HAMP" evidence="3">
    <location>
        <begin position="338"/>
        <end position="390"/>
    </location>
</feature>
<dbReference type="InterPro" id="IPR001932">
    <property type="entry name" value="PPM-type_phosphatase-like_dom"/>
</dbReference>
<dbReference type="eggNOG" id="COG2208">
    <property type="taxonomic scope" value="Bacteria"/>
</dbReference>
<gene>
    <name evidence="4" type="ordered locus">Tola_2361</name>
</gene>
<dbReference type="Gene3D" id="3.30.450.20">
    <property type="entry name" value="PAS domain"/>
    <property type="match status" value="1"/>
</dbReference>
<dbReference type="InterPro" id="IPR003660">
    <property type="entry name" value="HAMP_dom"/>
</dbReference>
<reference evidence="5" key="1">
    <citation type="submission" date="2009-05" db="EMBL/GenBank/DDBJ databases">
        <title>Complete sequence of Tolumonas auensis DSM 9187.</title>
        <authorList>
            <consortium name="US DOE Joint Genome Institute"/>
            <person name="Lucas S."/>
            <person name="Copeland A."/>
            <person name="Lapidus A."/>
            <person name="Glavina del Rio T."/>
            <person name="Tice H."/>
            <person name="Bruce D."/>
            <person name="Goodwin L."/>
            <person name="Pitluck S."/>
            <person name="Chertkov O."/>
            <person name="Brettin T."/>
            <person name="Detter J.C."/>
            <person name="Han C."/>
            <person name="Larimer F."/>
            <person name="Land M."/>
            <person name="Hauser L."/>
            <person name="Kyrpides N."/>
            <person name="Mikhailova N."/>
            <person name="Spring S."/>
            <person name="Beller H."/>
        </authorList>
    </citation>
    <scope>NUCLEOTIDE SEQUENCE [LARGE SCALE GENOMIC DNA]</scope>
    <source>
        <strain evidence="5">DSM 9187 / TA4</strain>
    </source>
</reference>
<dbReference type="InterPro" id="IPR036457">
    <property type="entry name" value="PPM-type-like_dom_sf"/>
</dbReference>
<evidence type="ECO:0000256" key="2">
    <source>
        <dbReference type="SAM" id="Phobius"/>
    </source>
</evidence>
<feature type="transmembrane region" description="Helical" evidence="2">
    <location>
        <begin position="317"/>
        <end position="341"/>
    </location>
</feature>
<feature type="transmembrane region" description="Helical" evidence="2">
    <location>
        <begin position="12"/>
        <end position="31"/>
    </location>
</feature>
<evidence type="ECO:0000256" key="1">
    <source>
        <dbReference type="ARBA" id="ARBA00022801"/>
    </source>
</evidence>
<dbReference type="PROSITE" id="PS50885">
    <property type="entry name" value="HAMP"/>
    <property type="match status" value="1"/>
</dbReference>
<accession>C4L9K5</accession>
<evidence type="ECO:0000259" key="3">
    <source>
        <dbReference type="PROSITE" id="PS50885"/>
    </source>
</evidence>
<dbReference type="InterPro" id="IPR052016">
    <property type="entry name" value="Bact_Sigma-Reg"/>
</dbReference>
<dbReference type="STRING" id="595494.Tola_2361"/>
<reference evidence="4 5" key="2">
    <citation type="journal article" date="2011" name="Stand. Genomic Sci.">
        <title>Complete genome sequence of Tolumonas auensis type strain (TA 4).</title>
        <authorList>
            <person name="Chertkov O."/>
            <person name="Copeland A."/>
            <person name="Lucas S."/>
            <person name="Lapidus A."/>
            <person name="Berry K.W."/>
            <person name="Detter J.C."/>
            <person name="Del Rio T.G."/>
            <person name="Hammon N."/>
            <person name="Dalin E."/>
            <person name="Tice H."/>
            <person name="Pitluck S."/>
            <person name="Richardson P."/>
            <person name="Bruce D."/>
            <person name="Goodwin L."/>
            <person name="Han C."/>
            <person name="Tapia R."/>
            <person name="Saunders E."/>
            <person name="Schmutz J."/>
            <person name="Brettin T."/>
            <person name="Larimer F."/>
            <person name="Land M."/>
            <person name="Hauser L."/>
            <person name="Spring S."/>
            <person name="Rohde M."/>
            <person name="Kyrpides N.C."/>
            <person name="Ivanova N."/>
            <person name="Goker M."/>
            <person name="Beller H.R."/>
            <person name="Klenk H.P."/>
            <person name="Woyke T."/>
        </authorList>
    </citation>
    <scope>NUCLEOTIDE SEQUENCE [LARGE SCALE GENOMIC DNA]</scope>
    <source>
        <strain evidence="5">DSM 9187 / TA4</strain>
    </source>
</reference>
<organism evidence="4 5">
    <name type="scientific">Tolumonas auensis (strain DSM 9187 / NBRC 110442 / TA 4)</name>
    <dbReference type="NCBI Taxonomy" id="595494"/>
    <lineage>
        <taxon>Bacteria</taxon>
        <taxon>Pseudomonadati</taxon>
        <taxon>Pseudomonadota</taxon>
        <taxon>Gammaproteobacteria</taxon>
        <taxon>Aeromonadales</taxon>
        <taxon>Aeromonadaceae</taxon>
        <taxon>Tolumonas</taxon>
    </lineage>
</organism>
<dbReference type="GO" id="GO:0016020">
    <property type="term" value="C:membrane"/>
    <property type="evidence" value="ECO:0007669"/>
    <property type="project" value="InterPro"/>
</dbReference>
<name>C4L9K5_TOLAT</name>
<dbReference type="eggNOG" id="COG3850">
    <property type="taxonomic scope" value="Bacteria"/>
</dbReference>
<evidence type="ECO:0000313" key="4">
    <source>
        <dbReference type="EMBL" id="ACQ93958.1"/>
    </source>
</evidence>
<proteinExistence type="predicted"/>
<dbReference type="SMART" id="SM00304">
    <property type="entry name" value="HAMP"/>
    <property type="match status" value="1"/>
</dbReference>
<dbReference type="OrthoDB" id="5496380at2"/>
<dbReference type="HOGENOM" id="CLU_026432_0_0_6"/>
<dbReference type="Gene3D" id="3.60.40.10">
    <property type="entry name" value="PPM-type phosphatase domain"/>
    <property type="match status" value="1"/>
</dbReference>
<dbReference type="PANTHER" id="PTHR43156:SF9">
    <property type="entry name" value="HAMP DOMAIN-CONTAINING PROTEIN"/>
    <property type="match status" value="1"/>
</dbReference>
<keyword evidence="2" id="KW-0812">Transmembrane</keyword>
<keyword evidence="2" id="KW-1133">Transmembrane helix</keyword>
<evidence type="ECO:0000313" key="5">
    <source>
        <dbReference type="Proteomes" id="UP000009073"/>
    </source>
</evidence>
<dbReference type="Pfam" id="PF07228">
    <property type="entry name" value="SpoIIE"/>
    <property type="match status" value="1"/>
</dbReference>
<dbReference type="Proteomes" id="UP000009073">
    <property type="component" value="Chromosome"/>
</dbReference>
<dbReference type="SUPFAM" id="SSF158472">
    <property type="entry name" value="HAMP domain-like"/>
    <property type="match status" value="1"/>
</dbReference>
<keyword evidence="1" id="KW-0378">Hydrolase</keyword>
<sequence length="675" mass="75817">MPLLLGSLRGKFVFWMSAVFTISLLLAFGAFRSVSDTIIIALGDRFAEKQALYDKSRIRAPVQKEIVLARKMADSVVLQRWAEAENDPQLKASALKELDSYRQYFFDGSVSFIIDKSGHYYFNNKHDDFSGQELRYTLDRAAAEDHWYYQIRQLSFPYTLHVAPDQHLNMTKMWVDVPIHSASGQFLGLIRAGIQLKDFINDFIRNNEDGITNILIDGDGAIQAHPDSSLIDMSSNSNPHAAHFTIFNLLNLQDDHIELQAALDALRMVPTQVQTLYLTIQGERKLVGIAYMPDLQWFNITVMDIDTLLGEHTFTPMFMVLVAALLFSLLAVAGVLQFFVLRRIAGLDSAARKVAGGHYDVQLSNRENDELGRLASGFNNMAATIRDNTAKLEHRVAERTAELQRVNDQLALKNKQILDSIRYAKLIQTAILPRSDLIARYLQDHLVIWLPRDVVGGDFYFLHPAQDGSCFLGLVDCTGHGIPGAFMTMTAHAVLRQVLSESDGLPLSSILALMDERLRQTLQHTSEGDALDYGMDIAICRLNTGTLEYAGCGIDLCLVKKGASSVIKATHRGLGYRLNPRKVKPIEIHHIKFDEQCRFYLVSDGLLDQDGGDDGFGFGRERFLNQIAGWADLPMNQQQTLLVELLERYRGQRVQRDDITVFGFSAKNLSPDEGI</sequence>
<dbReference type="PANTHER" id="PTHR43156">
    <property type="entry name" value="STAGE II SPORULATION PROTEIN E-RELATED"/>
    <property type="match status" value="1"/>
</dbReference>
<dbReference type="AlphaFoldDB" id="C4L9K5"/>
<dbReference type="GO" id="GO:0016791">
    <property type="term" value="F:phosphatase activity"/>
    <property type="evidence" value="ECO:0007669"/>
    <property type="project" value="TreeGrafter"/>
</dbReference>
<dbReference type="Pfam" id="PF00672">
    <property type="entry name" value="HAMP"/>
    <property type="match status" value="1"/>
</dbReference>
<dbReference type="CDD" id="cd06225">
    <property type="entry name" value="HAMP"/>
    <property type="match status" value="1"/>
</dbReference>
<keyword evidence="2" id="KW-0472">Membrane</keyword>